<dbReference type="EMBL" id="MW202799">
    <property type="protein sequence ID" value="UOF82062.1"/>
    <property type="molecule type" value="Genomic_DNA"/>
</dbReference>
<dbReference type="Proteomes" id="UP000830470">
    <property type="component" value="Segment"/>
</dbReference>
<name>A0ABY4CDF4_9VIRU</name>
<accession>A0ABY4CDF4</accession>
<proteinExistence type="predicted"/>
<organism evidence="1 2">
    <name type="scientific">Circoviridae sp</name>
    <dbReference type="NCBI Taxonomy" id="1954248"/>
    <lineage>
        <taxon>Viruses</taxon>
        <taxon>Monodnaviria</taxon>
        <taxon>Shotokuvirae</taxon>
        <taxon>Cressdnaviricota</taxon>
        <taxon>Arfiviricetes</taxon>
        <taxon>Rohanvirales</taxon>
        <taxon>Nenyaviridae</taxon>
        <taxon>Galvornvirus</taxon>
        <taxon>Galvornvirus isengard</taxon>
    </lineage>
</organism>
<reference evidence="1" key="1">
    <citation type="submission" date="2020-10" db="EMBL/GenBank/DDBJ databases">
        <authorList>
            <person name="Malki K."/>
            <person name="Breitbart M."/>
        </authorList>
    </citation>
    <scope>NUCLEOTIDE SEQUENCE</scope>
    <source>
        <strain evidence="1">CtMfu914</strain>
    </source>
</reference>
<keyword evidence="2" id="KW-1185">Reference proteome</keyword>
<evidence type="ECO:0000313" key="1">
    <source>
        <dbReference type="EMBL" id="UOF82062.1"/>
    </source>
</evidence>
<evidence type="ECO:0000313" key="2">
    <source>
        <dbReference type="Proteomes" id="UP000830470"/>
    </source>
</evidence>
<sequence length="74" mass="8528">MVRFFEVEDSNLLRPAFSRGATRRLTVVRGRLLLIVRRLLRLSRKVRGVLLRFRGLGVTNNVRLATISTSIHNL</sequence>
<protein>
    <submittedName>
        <fullName evidence="1">Uncharacterized protein</fullName>
    </submittedName>
</protein>